<dbReference type="EMBL" id="KI536661">
    <property type="protein sequence ID" value="ESR52432.1"/>
    <property type="molecule type" value="Genomic_DNA"/>
</dbReference>
<dbReference type="Gramene" id="ESR52432">
    <property type="protein sequence ID" value="ESR52432"/>
    <property type="gene ID" value="CICLE_v10023188mg"/>
</dbReference>
<keyword evidence="2" id="KW-1185">Reference proteome</keyword>
<proteinExistence type="predicted"/>
<evidence type="ECO:0000313" key="1">
    <source>
        <dbReference type="EMBL" id="ESR52432.1"/>
    </source>
</evidence>
<gene>
    <name evidence="1" type="ORF">CICLE_v10023188mg</name>
</gene>
<reference evidence="1 2" key="1">
    <citation type="submission" date="2013-10" db="EMBL/GenBank/DDBJ databases">
        <authorList>
            <consortium name="International Citrus Genome Consortium"/>
            <person name="Jenkins J."/>
            <person name="Schmutz J."/>
            <person name="Prochnik S."/>
            <person name="Rokhsar D."/>
            <person name="Gmitter F."/>
            <person name="Ollitrault P."/>
            <person name="Machado M."/>
            <person name="Talon M."/>
            <person name="Wincker P."/>
            <person name="Jaillon O."/>
            <person name="Morgante M."/>
        </authorList>
    </citation>
    <scope>NUCLEOTIDE SEQUENCE</scope>
    <source>
        <strain evidence="2">cv. Clemenules</strain>
    </source>
</reference>
<name>V4TGF0_CITCL</name>
<dbReference type="Proteomes" id="UP000030687">
    <property type="component" value="Unassembled WGS sequence"/>
</dbReference>
<dbReference type="InParanoid" id="V4TGF0"/>
<dbReference type="KEGG" id="cic:CICLE_v10023188mg"/>
<evidence type="ECO:0000313" key="2">
    <source>
        <dbReference type="Proteomes" id="UP000030687"/>
    </source>
</evidence>
<dbReference type="AlphaFoldDB" id="V4TGF0"/>
<accession>V4TGF0</accession>
<protein>
    <submittedName>
        <fullName evidence="1">Uncharacterized protein</fullName>
    </submittedName>
</protein>
<organism evidence="1 2">
    <name type="scientific">Citrus clementina</name>
    <name type="common">Clementine</name>
    <name type="synonym">Citrus deliciosa x Citrus sinensis</name>
    <dbReference type="NCBI Taxonomy" id="85681"/>
    <lineage>
        <taxon>Eukaryota</taxon>
        <taxon>Viridiplantae</taxon>
        <taxon>Streptophyta</taxon>
        <taxon>Embryophyta</taxon>
        <taxon>Tracheophyta</taxon>
        <taxon>Spermatophyta</taxon>
        <taxon>Magnoliopsida</taxon>
        <taxon>eudicotyledons</taxon>
        <taxon>Gunneridae</taxon>
        <taxon>Pentapetalae</taxon>
        <taxon>rosids</taxon>
        <taxon>malvids</taxon>
        <taxon>Sapindales</taxon>
        <taxon>Rutaceae</taxon>
        <taxon>Aurantioideae</taxon>
        <taxon>Citrus</taxon>
    </lineage>
</organism>
<sequence>MVQLPSHVIISSSVESCMLVLPSLAAETRKALTFCPNISAENALNIEFMAVIRLELDRPLFAKVIYRFFLSQ</sequence>